<proteinExistence type="predicted"/>
<dbReference type="InterPro" id="IPR040361">
    <property type="entry name" value="TPD1"/>
</dbReference>
<dbReference type="AlphaFoldDB" id="A0A9D4UG14"/>
<keyword evidence="2" id="KW-0472">Membrane</keyword>
<gene>
    <name evidence="3" type="ORF">GOP47_0017341</name>
</gene>
<evidence type="ECO:0000313" key="3">
    <source>
        <dbReference type="EMBL" id="KAI5066813.1"/>
    </source>
</evidence>
<organism evidence="3 4">
    <name type="scientific">Adiantum capillus-veneris</name>
    <name type="common">Maidenhair fern</name>
    <dbReference type="NCBI Taxonomy" id="13818"/>
    <lineage>
        <taxon>Eukaryota</taxon>
        <taxon>Viridiplantae</taxon>
        <taxon>Streptophyta</taxon>
        <taxon>Embryophyta</taxon>
        <taxon>Tracheophyta</taxon>
        <taxon>Polypodiopsida</taxon>
        <taxon>Polypodiidae</taxon>
        <taxon>Polypodiales</taxon>
        <taxon>Pteridineae</taxon>
        <taxon>Pteridaceae</taxon>
        <taxon>Vittarioideae</taxon>
        <taxon>Adiantum</taxon>
    </lineage>
</organism>
<dbReference type="EMBL" id="JABFUD020000017">
    <property type="protein sequence ID" value="KAI5066813.1"/>
    <property type="molecule type" value="Genomic_DNA"/>
</dbReference>
<evidence type="ECO:0000256" key="2">
    <source>
        <dbReference type="SAM" id="Phobius"/>
    </source>
</evidence>
<evidence type="ECO:0000313" key="4">
    <source>
        <dbReference type="Proteomes" id="UP000886520"/>
    </source>
</evidence>
<protein>
    <submittedName>
        <fullName evidence="3">Uncharacterized protein</fullName>
    </submittedName>
</protein>
<sequence length="213" mass="22876">MSAEVLQQLSIYFGLRTRALLLVRVLVGFVIDSSSAHARRLLASIPTASLFASCYALLLMLASISVNAGLNTGDGRQQADVDIVERIDEWSRCTAEDILIVQGAEGPGPDGIPIFRVNIYNLCEDGCAGGDIHVACGWFASAIVVDPTLFRRVVYDDCVVNGGRPLAGDRMLSFRYANSAPYSLSVSAVSFLQCRPAVLFTPSPSPQPLPSPR</sequence>
<dbReference type="Proteomes" id="UP000886520">
    <property type="component" value="Chromosome 17"/>
</dbReference>
<dbReference type="PANTHER" id="PTHR33184:SF78">
    <property type="entry name" value="GNK2-HOMOLOGOUS DOMAIN-CONTAINING PROTEIN"/>
    <property type="match status" value="1"/>
</dbReference>
<reference evidence="3" key="1">
    <citation type="submission" date="2021-01" db="EMBL/GenBank/DDBJ databases">
        <title>Adiantum capillus-veneris genome.</title>
        <authorList>
            <person name="Fang Y."/>
            <person name="Liao Q."/>
        </authorList>
    </citation>
    <scope>NUCLEOTIDE SEQUENCE</scope>
    <source>
        <strain evidence="3">H3</strain>
        <tissue evidence="3">Leaf</tissue>
    </source>
</reference>
<name>A0A9D4UG14_ADICA</name>
<comment type="caution">
    <text evidence="3">The sequence shown here is derived from an EMBL/GenBank/DDBJ whole genome shotgun (WGS) entry which is preliminary data.</text>
</comment>
<keyword evidence="1" id="KW-0732">Signal</keyword>
<keyword evidence="2" id="KW-0812">Transmembrane</keyword>
<dbReference type="OrthoDB" id="1572689at2759"/>
<keyword evidence="2" id="KW-1133">Transmembrane helix</keyword>
<dbReference type="PANTHER" id="PTHR33184">
    <property type="entry name" value="PROTEIN TAPETUM DETERMINANT 1-LIKE-RELATED"/>
    <property type="match status" value="1"/>
</dbReference>
<accession>A0A9D4UG14</accession>
<dbReference type="GO" id="GO:0001709">
    <property type="term" value="P:cell fate determination"/>
    <property type="evidence" value="ECO:0007669"/>
    <property type="project" value="TreeGrafter"/>
</dbReference>
<keyword evidence="4" id="KW-1185">Reference proteome</keyword>
<feature type="transmembrane region" description="Helical" evidence="2">
    <location>
        <begin position="48"/>
        <end position="70"/>
    </location>
</feature>
<dbReference type="Pfam" id="PF24068">
    <property type="entry name" value="TPD1_C"/>
    <property type="match status" value="1"/>
</dbReference>
<evidence type="ECO:0000256" key="1">
    <source>
        <dbReference type="ARBA" id="ARBA00022729"/>
    </source>
</evidence>